<dbReference type="GO" id="GO:0036128">
    <property type="term" value="C:CatSper complex"/>
    <property type="evidence" value="ECO:0007669"/>
    <property type="project" value="InterPro"/>
</dbReference>
<dbReference type="AlphaFoldDB" id="A0AAD8YV44"/>
<feature type="transmembrane region" description="Helical" evidence="5">
    <location>
        <begin position="60"/>
        <end position="78"/>
    </location>
</feature>
<sequence length="901" mass="104753">MKQKESLILTPTVTRKVVSAHGQGDTRVHGKSSSPFKKACLVLKIWSLEIYWIICRFAKAFEYFTAFIVILNVGILTADTFDIVSVYAGWFVSALDSVFLGIFLMEFMLKFIVSGHLYFKSLWNVLDFILLLIDLVEMFMESMEAEGSVTGFSALRIFKGLRAARALRVLRIIRNLQSYQLILSTCRQSLPSMSSIILLMVLFMLMFCVIFRETFSETDPERFGSIFSTLFTLFQLLTVDDWFLIYTTSRARGAAGIIIYLIPYIFLMNYILLNLVISVFVDNFKIAIKNRKAERQRIEETEEFLDVDEDEVQSQMKIDLDTSAPETNEKVHQETLQSSSLRYSKRKAELMARSLQILAAIEESQQTLRSQSALMNKLFVKAFEVAQISQYYQSEGTKANLTRAEIVIIKCIQTFHLHEQFHEESRGLPKYTIKDLVDQELYTGLRGRDSHHLVAFDISAQRRTGITMEDHRLARLKTRHSKYPPLDIFAHWILESKFFSNMVMLLIFLNSIIQLIQAEIFDKMEPHFQILAIVLDILESGILGIFFLEILLKWLDNFWQFWKSSWNIFDFCVTILSFIPEILKATSNSQMVHLSFLKYFRKLRVLRCLKVVSKYRPVRVVVLAISRSFKAVANIYLLLFVFMFIFALAGMNIFQNYNRSSAEGLVFSESFSDLSAAFITLFMIFTLDNWHALLSEVQKVPELDSITCSLYIIFWIFIGSFIFRNIFIGIMTNTFNSVRSELSKVVEQIEMQHKTDLFKAEIIKRWETSLGPTQLPFLVSMRHFLLYMFAPLSRLAIIPEEHEESLSTKESSLSMTSSAHNKKEKLDWETYVEENMQAMWLQKEDEKVMWPKDLLLRYYVLMKTLQDILDTRMELQNLLVQLLLNMQDSFSSKESSPSFSS</sequence>
<feature type="domain" description="Ion transport" evidence="6">
    <location>
        <begin position="497"/>
        <end position="741"/>
    </location>
</feature>
<dbReference type="InterPro" id="IPR005821">
    <property type="entry name" value="Ion_trans_dom"/>
</dbReference>
<dbReference type="GO" id="GO:0005227">
    <property type="term" value="F:calcium-activated cation channel activity"/>
    <property type="evidence" value="ECO:0007669"/>
    <property type="project" value="InterPro"/>
</dbReference>
<feature type="transmembrane region" description="Helical" evidence="5">
    <location>
        <begin position="674"/>
        <end position="694"/>
    </location>
</feature>
<evidence type="ECO:0000259" key="6">
    <source>
        <dbReference type="Pfam" id="PF00520"/>
    </source>
</evidence>
<evidence type="ECO:0000256" key="3">
    <source>
        <dbReference type="ARBA" id="ARBA00022989"/>
    </source>
</evidence>
<evidence type="ECO:0000256" key="2">
    <source>
        <dbReference type="ARBA" id="ARBA00022692"/>
    </source>
</evidence>
<dbReference type="SUPFAM" id="SSF81324">
    <property type="entry name" value="Voltage-gated potassium channels"/>
    <property type="match status" value="2"/>
</dbReference>
<evidence type="ECO:0000313" key="7">
    <source>
        <dbReference type="EMBL" id="KAK1787857.1"/>
    </source>
</evidence>
<feature type="transmembrane region" description="Helical" evidence="5">
    <location>
        <begin position="257"/>
        <end position="281"/>
    </location>
</feature>
<comment type="caution">
    <text evidence="7">The sequence shown here is derived from an EMBL/GenBank/DDBJ whole genome shotgun (WGS) entry which is preliminary data.</text>
</comment>
<dbReference type="Pfam" id="PF00520">
    <property type="entry name" value="Ion_trans"/>
    <property type="match status" value="2"/>
</dbReference>
<keyword evidence="4 5" id="KW-0472">Membrane</keyword>
<dbReference type="GO" id="GO:0048240">
    <property type="term" value="P:sperm capacitation"/>
    <property type="evidence" value="ECO:0007669"/>
    <property type="project" value="TreeGrafter"/>
</dbReference>
<feature type="transmembrane region" description="Helical" evidence="5">
    <location>
        <begin position="528"/>
        <end position="552"/>
    </location>
</feature>
<dbReference type="GO" id="GO:0009566">
    <property type="term" value="P:fertilization"/>
    <property type="evidence" value="ECO:0007669"/>
    <property type="project" value="TreeGrafter"/>
</dbReference>
<evidence type="ECO:0000313" key="8">
    <source>
        <dbReference type="Proteomes" id="UP001239994"/>
    </source>
</evidence>
<protein>
    <recommendedName>
        <fullName evidence="6">Ion transport domain-containing protein</fullName>
    </recommendedName>
</protein>
<reference evidence="7" key="1">
    <citation type="submission" date="2023-03" db="EMBL/GenBank/DDBJ databases">
        <title>Electrophorus voltai genome.</title>
        <authorList>
            <person name="Bian C."/>
        </authorList>
    </citation>
    <scope>NUCLEOTIDE SEQUENCE</scope>
    <source>
        <strain evidence="7">CB-2022</strain>
        <tissue evidence="7">Muscle</tissue>
    </source>
</reference>
<feature type="transmembrane region" description="Helical" evidence="5">
    <location>
        <begin position="223"/>
        <end position="245"/>
    </location>
</feature>
<comment type="subcellular location">
    <subcellularLocation>
        <location evidence="1">Membrane</location>
        <topology evidence="1">Multi-pass membrane protein</topology>
    </subcellularLocation>
</comment>
<evidence type="ECO:0000256" key="1">
    <source>
        <dbReference type="ARBA" id="ARBA00004141"/>
    </source>
</evidence>
<proteinExistence type="predicted"/>
<feature type="domain" description="Ion transport" evidence="6">
    <location>
        <begin position="59"/>
        <end position="285"/>
    </location>
</feature>
<evidence type="ECO:0000256" key="5">
    <source>
        <dbReference type="SAM" id="Phobius"/>
    </source>
</evidence>
<accession>A0AAD8YV44</accession>
<dbReference type="InterPro" id="IPR028747">
    <property type="entry name" value="CatSper2"/>
</dbReference>
<dbReference type="Proteomes" id="UP001239994">
    <property type="component" value="Unassembled WGS sequence"/>
</dbReference>
<name>A0AAD8YV44_9TELE</name>
<feature type="transmembrane region" description="Helical" evidence="5">
    <location>
        <begin position="117"/>
        <end position="136"/>
    </location>
</feature>
<dbReference type="EMBL" id="JAROKS010000023">
    <property type="protein sequence ID" value="KAK1787857.1"/>
    <property type="molecule type" value="Genomic_DNA"/>
</dbReference>
<dbReference type="Gene3D" id="1.20.120.350">
    <property type="entry name" value="Voltage-gated potassium channels. Chain C"/>
    <property type="match status" value="2"/>
</dbReference>
<evidence type="ECO:0000256" key="4">
    <source>
        <dbReference type="ARBA" id="ARBA00023136"/>
    </source>
</evidence>
<gene>
    <name evidence="7" type="ORF">P4O66_016337</name>
</gene>
<dbReference type="GO" id="GO:0030317">
    <property type="term" value="P:flagellated sperm motility"/>
    <property type="evidence" value="ECO:0007669"/>
    <property type="project" value="InterPro"/>
</dbReference>
<dbReference type="InterPro" id="IPR027359">
    <property type="entry name" value="Volt_channel_dom_sf"/>
</dbReference>
<feature type="transmembrane region" description="Helical" evidence="5">
    <location>
        <begin position="193"/>
        <end position="211"/>
    </location>
</feature>
<dbReference type="Gene3D" id="1.10.287.70">
    <property type="match status" value="2"/>
</dbReference>
<feature type="transmembrane region" description="Helical" evidence="5">
    <location>
        <begin position="84"/>
        <end position="105"/>
    </location>
</feature>
<keyword evidence="3 5" id="KW-1133">Transmembrane helix</keyword>
<dbReference type="PANTHER" id="PTHR46923:SF1">
    <property type="entry name" value="CATION CHANNEL SPERM-ASSOCIATED PROTEIN 2"/>
    <property type="match status" value="1"/>
</dbReference>
<keyword evidence="2 5" id="KW-0812">Transmembrane</keyword>
<feature type="transmembrane region" description="Helical" evidence="5">
    <location>
        <begin position="498"/>
        <end position="516"/>
    </location>
</feature>
<feature type="transmembrane region" description="Helical" evidence="5">
    <location>
        <begin position="706"/>
        <end position="727"/>
    </location>
</feature>
<feature type="transmembrane region" description="Helical" evidence="5">
    <location>
        <begin position="635"/>
        <end position="654"/>
    </location>
</feature>
<organism evidence="7 8">
    <name type="scientific">Electrophorus voltai</name>
    <dbReference type="NCBI Taxonomy" id="2609070"/>
    <lineage>
        <taxon>Eukaryota</taxon>
        <taxon>Metazoa</taxon>
        <taxon>Chordata</taxon>
        <taxon>Craniata</taxon>
        <taxon>Vertebrata</taxon>
        <taxon>Euteleostomi</taxon>
        <taxon>Actinopterygii</taxon>
        <taxon>Neopterygii</taxon>
        <taxon>Teleostei</taxon>
        <taxon>Ostariophysi</taxon>
        <taxon>Gymnotiformes</taxon>
        <taxon>Gymnotoidei</taxon>
        <taxon>Gymnotidae</taxon>
        <taxon>Electrophorus</taxon>
    </lineage>
</organism>
<dbReference type="PANTHER" id="PTHR46923">
    <property type="entry name" value="CATION CHANNEL SPERM-ASSOCIATED PROTEIN 2"/>
    <property type="match status" value="1"/>
</dbReference>
<keyword evidence="8" id="KW-1185">Reference proteome</keyword>